<evidence type="ECO:0000313" key="2">
    <source>
        <dbReference type="Proteomes" id="UP001219934"/>
    </source>
</evidence>
<proteinExistence type="predicted"/>
<reference evidence="1" key="1">
    <citation type="submission" date="2022-11" db="EMBL/GenBank/DDBJ databases">
        <title>Chromosome-level genome of Pogonophryne albipinna.</title>
        <authorList>
            <person name="Jo E."/>
        </authorList>
    </citation>
    <scope>NUCLEOTIDE SEQUENCE</scope>
    <source>
        <strain evidence="1">SGF0006</strain>
        <tissue evidence="1">Muscle</tissue>
    </source>
</reference>
<sequence>MFKEVGPVWIGTLPFHEHTPTSKAEWCSPSLNTAPLFNSASTSCVTFFSCSFNPKTLPLHPPIVPHPSSST</sequence>
<dbReference type="EMBL" id="JAPTMU010000014">
    <property type="protein sequence ID" value="KAJ4931630.1"/>
    <property type="molecule type" value="Genomic_DNA"/>
</dbReference>
<dbReference type="Proteomes" id="UP001219934">
    <property type="component" value="Unassembled WGS sequence"/>
</dbReference>
<dbReference type="AlphaFoldDB" id="A0AAD6FF73"/>
<comment type="caution">
    <text evidence="1">The sequence shown here is derived from an EMBL/GenBank/DDBJ whole genome shotgun (WGS) entry which is preliminary data.</text>
</comment>
<keyword evidence="2" id="KW-1185">Reference proteome</keyword>
<evidence type="ECO:0000313" key="1">
    <source>
        <dbReference type="EMBL" id="KAJ4931630.1"/>
    </source>
</evidence>
<name>A0AAD6FF73_9TELE</name>
<accession>A0AAD6FF73</accession>
<gene>
    <name evidence="1" type="ORF">JOQ06_010071</name>
</gene>
<protein>
    <submittedName>
        <fullName evidence="1">Uncharacterized protein</fullName>
    </submittedName>
</protein>
<organism evidence="1 2">
    <name type="scientific">Pogonophryne albipinna</name>
    <dbReference type="NCBI Taxonomy" id="1090488"/>
    <lineage>
        <taxon>Eukaryota</taxon>
        <taxon>Metazoa</taxon>
        <taxon>Chordata</taxon>
        <taxon>Craniata</taxon>
        <taxon>Vertebrata</taxon>
        <taxon>Euteleostomi</taxon>
        <taxon>Actinopterygii</taxon>
        <taxon>Neopterygii</taxon>
        <taxon>Teleostei</taxon>
        <taxon>Neoteleostei</taxon>
        <taxon>Acanthomorphata</taxon>
        <taxon>Eupercaria</taxon>
        <taxon>Perciformes</taxon>
        <taxon>Notothenioidei</taxon>
        <taxon>Pogonophryne</taxon>
    </lineage>
</organism>